<dbReference type="GO" id="GO:0016491">
    <property type="term" value="F:oxidoreductase activity"/>
    <property type="evidence" value="ECO:0007669"/>
    <property type="project" value="InterPro"/>
</dbReference>
<accession>A0A369TXT7</accession>
<dbReference type="PANTHER" id="PTHR30543:SF21">
    <property type="entry name" value="NAD(P)H-DEPENDENT FMN REDUCTASE LOT6"/>
    <property type="match status" value="1"/>
</dbReference>
<dbReference type="Pfam" id="PF03358">
    <property type="entry name" value="FMN_red"/>
    <property type="match status" value="1"/>
</dbReference>
<dbReference type="GO" id="GO:0005829">
    <property type="term" value="C:cytosol"/>
    <property type="evidence" value="ECO:0007669"/>
    <property type="project" value="TreeGrafter"/>
</dbReference>
<proteinExistence type="predicted"/>
<dbReference type="Proteomes" id="UP000253977">
    <property type="component" value="Unassembled WGS sequence"/>
</dbReference>
<gene>
    <name evidence="2" type="ORF">DU478_03615</name>
</gene>
<dbReference type="GO" id="GO:0010181">
    <property type="term" value="F:FMN binding"/>
    <property type="evidence" value="ECO:0007669"/>
    <property type="project" value="TreeGrafter"/>
</dbReference>
<dbReference type="RefSeq" id="WP_114509568.1">
    <property type="nucleotide sequence ID" value="NZ_QPMK01000002.1"/>
</dbReference>
<evidence type="ECO:0000259" key="1">
    <source>
        <dbReference type="Pfam" id="PF03358"/>
    </source>
</evidence>
<reference evidence="2 3" key="1">
    <citation type="submission" date="2018-07" db="EMBL/GenBank/DDBJ databases">
        <title>Thalassococcus profundi sp. nov., a marine bacterium isolated from deep seawater of Okinawa Trough.</title>
        <authorList>
            <person name="Yu M."/>
        </authorList>
    </citation>
    <scope>NUCLEOTIDE SEQUENCE [LARGE SCALE GENOMIC DNA]</scope>
    <source>
        <strain evidence="2 3">WRAS1</strain>
    </source>
</reference>
<dbReference type="Gene3D" id="3.40.50.360">
    <property type="match status" value="1"/>
</dbReference>
<dbReference type="InterPro" id="IPR050712">
    <property type="entry name" value="NAD(P)H-dep_reductase"/>
</dbReference>
<dbReference type="InterPro" id="IPR005025">
    <property type="entry name" value="FMN_Rdtase-like_dom"/>
</dbReference>
<dbReference type="InterPro" id="IPR029039">
    <property type="entry name" value="Flavoprotein-like_sf"/>
</dbReference>
<dbReference type="OrthoDB" id="9812295at2"/>
<comment type="caution">
    <text evidence="2">The sequence shown here is derived from an EMBL/GenBank/DDBJ whole genome shotgun (WGS) entry which is preliminary data.</text>
</comment>
<feature type="domain" description="NADPH-dependent FMN reductase-like" evidence="1">
    <location>
        <begin position="5"/>
        <end position="147"/>
    </location>
</feature>
<dbReference type="PANTHER" id="PTHR30543">
    <property type="entry name" value="CHROMATE REDUCTASE"/>
    <property type="match status" value="1"/>
</dbReference>
<keyword evidence="3" id="KW-1185">Reference proteome</keyword>
<organism evidence="2 3">
    <name type="scientific">Thalassococcus profundi</name>
    <dbReference type="NCBI Taxonomy" id="2282382"/>
    <lineage>
        <taxon>Bacteria</taxon>
        <taxon>Pseudomonadati</taxon>
        <taxon>Pseudomonadota</taxon>
        <taxon>Alphaproteobacteria</taxon>
        <taxon>Rhodobacterales</taxon>
        <taxon>Roseobacteraceae</taxon>
        <taxon>Thalassococcus</taxon>
    </lineage>
</organism>
<dbReference type="SUPFAM" id="SSF52218">
    <property type="entry name" value="Flavoproteins"/>
    <property type="match status" value="1"/>
</dbReference>
<sequence>MSDLKLVGLCGSLRKDSTNLMLLKEAGRVFDAAEFVIGDIDFPLYNEDVENGEGIPEKVQTLSEQIAAADAVILSTPEYNKGTSGAMKNALDWISRTKPNPWKDKPVAVLSASPGAQGAARAHSMLRTMLLPFFPRLIPGPEVMVGQVKSQFDDNGVLVNERGAELLAGLMDEVRRAALQAKG</sequence>
<dbReference type="EMBL" id="QPMK01000002">
    <property type="protein sequence ID" value="RDD67756.1"/>
    <property type="molecule type" value="Genomic_DNA"/>
</dbReference>
<evidence type="ECO:0000313" key="3">
    <source>
        <dbReference type="Proteomes" id="UP000253977"/>
    </source>
</evidence>
<dbReference type="AlphaFoldDB" id="A0A369TXT7"/>
<evidence type="ECO:0000313" key="2">
    <source>
        <dbReference type="EMBL" id="RDD67756.1"/>
    </source>
</evidence>
<name>A0A369TXT7_9RHOB</name>
<protein>
    <submittedName>
        <fullName evidence="2">NAD(P)H-dependent oxidoreductase</fullName>
    </submittedName>
</protein>